<dbReference type="HOGENOM" id="CLU_000604_1_2_2"/>
<dbReference type="SUPFAM" id="SSF52540">
    <property type="entry name" value="P-loop containing nucleoside triphosphate hydrolases"/>
    <property type="match status" value="1"/>
</dbReference>
<sequence length="239" mass="26642">MEILRTENIVKCFGEFRALNGVSISVNKGDVTLIIGPNGSGKSTFLKTLFGLTKIYSGEIIFKDKNIAKVPPHQKARMKIAYLPQTNNVFANLTVEENLKIAGYVLDKDKVKERIEIALDVFPELKDILKRKAGTLSGGQRQFLAMGMALVRDAEVLMLDEPTAQLSPKLAEVIFEKIIEMRDEFGLTILLVEQNAKRALEISDNGYMFVSGRVAFEGTAEELLNHEKFKEYSLGITAI</sequence>
<dbReference type="KEGG" id="mjh:JH146_0457"/>
<evidence type="ECO:0000256" key="4">
    <source>
        <dbReference type="ARBA" id="ARBA00022840"/>
    </source>
</evidence>
<evidence type="ECO:0000313" key="7">
    <source>
        <dbReference type="EMBL" id="AIJ05307.1"/>
    </source>
</evidence>
<dbReference type="PANTHER" id="PTHR43820:SF7">
    <property type="entry name" value="BRANCHED-CHAIN AMINO ACID TRANSPORT ATP-BINDING PROTEIN LIVF-RELATED"/>
    <property type="match status" value="1"/>
</dbReference>
<evidence type="ECO:0000256" key="3">
    <source>
        <dbReference type="ARBA" id="ARBA00022741"/>
    </source>
</evidence>
<dbReference type="SMART" id="SM00382">
    <property type="entry name" value="AAA"/>
    <property type="match status" value="1"/>
</dbReference>
<dbReference type="GO" id="GO:0005524">
    <property type="term" value="F:ATP binding"/>
    <property type="evidence" value="ECO:0007669"/>
    <property type="project" value="UniProtKB-KW"/>
</dbReference>
<dbReference type="InterPro" id="IPR003439">
    <property type="entry name" value="ABC_transporter-like_ATP-bd"/>
</dbReference>
<keyword evidence="4" id="KW-0067">ATP-binding</keyword>
<dbReference type="PANTHER" id="PTHR43820">
    <property type="entry name" value="HIGH-AFFINITY BRANCHED-CHAIN AMINO ACID TRANSPORT ATP-BINDING PROTEIN LIVF"/>
    <property type="match status" value="1"/>
</dbReference>
<gene>
    <name evidence="7" type="ORF">JH146_0457</name>
</gene>
<dbReference type="OrthoDB" id="97750at2157"/>
<name>A0A076LER0_9EURY</name>
<protein>
    <submittedName>
        <fullName evidence="7">ABC-type branched-chain amino acid transport systems, ATPase component</fullName>
    </submittedName>
</protein>
<dbReference type="GO" id="GO:0015807">
    <property type="term" value="P:L-amino acid transport"/>
    <property type="evidence" value="ECO:0007669"/>
    <property type="project" value="TreeGrafter"/>
</dbReference>
<evidence type="ECO:0000256" key="2">
    <source>
        <dbReference type="ARBA" id="ARBA00022448"/>
    </source>
</evidence>
<dbReference type="GO" id="GO:0016887">
    <property type="term" value="F:ATP hydrolysis activity"/>
    <property type="evidence" value="ECO:0007669"/>
    <property type="project" value="InterPro"/>
</dbReference>
<dbReference type="GO" id="GO:0015658">
    <property type="term" value="F:branched-chain amino acid transmembrane transporter activity"/>
    <property type="evidence" value="ECO:0007669"/>
    <property type="project" value="TreeGrafter"/>
</dbReference>
<accession>A0A076LER0</accession>
<dbReference type="Gene3D" id="3.40.50.300">
    <property type="entry name" value="P-loop containing nucleotide triphosphate hydrolases"/>
    <property type="match status" value="1"/>
</dbReference>
<keyword evidence="2" id="KW-0813">Transport</keyword>
<dbReference type="AlphaFoldDB" id="A0A076LER0"/>
<evidence type="ECO:0000259" key="6">
    <source>
        <dbReference type="PROSITE" id="PS50893"/>
    </source>
</evidence>
<dbReference type="InterPro" id="IPR027417">
    <property type="entry name" value="P-loop_NTPase"/>
</dbReference>
<dbReference type="PROSITE" id="PS50893">
    <property type="entry name" value="ABC_TRANSPORTER_2"/>
    <property type="match status" value="1"/>
</dbReference>
<proteinExistence type="inferred from homology"/>
<dbReference type="STRING" id="1301915.JH146_0457"/>
<evidence type="ECO:0000256" key="1">
    <source>
        <dbReference type="ARBA" id="ARBA00005417"/>
    </source>
</evidence>
<dbReference type="InterPro" id="IPR052156">
    <property type="entry name" value="BCAA_Transport_ATP-bd_LivF"/>
</dbReference>
<keyword evidence="3" id="KW-0547">Nucleotide-binding</keyword>
<organism evidence="7 8">
    <name type="scientific">Methanocaldococcus bathoardescens</name>
    <dbReference type="NCBI Taxonomy" id="1301915"/>
    <lineage>
        <taxon>Archaea</taxon>
        <taxon>Methanobacteriati</taxon>
        <taxon>Methanobacteriota</taxon>
        <taxon>Methanomada group</taxon>
        <taxon>Methanococci</taxon>
        <taxon>Methanococcales</taxon>
        <taxon>Methanocaldococcaceae</taxon>
        <taxon>Methanocaldococcus</taxon>
    </lineage>
</organism>
<evidence type="ECO:0000313" key="8">
    <source>
        <dbReference type="Proteomes" id="UP000028781"/>
    </source>
</evidence>
<dbReference type="Pfam" id="PF00005">
    <property type="entry name" value="ABC_tran"/>
    <property type="match status" value="1"/>
</dbReference>
<dbReference type="CDD" id="cd03224">
    <property type="entry name" value="ABC_TM1139_LivF_branched"/>
    <property type="match status" value="1"/>
</dbReference>
<dbReference type="EMBL" id="CP009149">
    <property type="protein sequence ID" value="AIJ05307.1"/>
    <property type="molecule type" value="Genomic_DNA"/>
</dbReference>
<comment type="similarity">
    <text evidence="1">Belongs to the ABC transporter superfamily.</text>
</comment>
<dbReference type="InterPro" id="IPR003593">
    <property type="entry name" value="AAA+_ATPase"/>
</dbReference>
<reference evidence="7 8" key="1">
    <citation type="journal article" date="2015" name="Int. J. Syst. Evol. Microbiol.">
        <title>M ethanocaldococcus bathoardescens sp. nov., a hyperthermophilic methanogen isolated from a volcanically active deep-sea hydrothermal vent.</title>
        <authorList>
            <person name="Stewart L.C."/>
            <person name="Jung J.H."/>
            <person name="Kim Y.T."/>
            <person name="Kwon S.W."/>
            <person name="Park C.S."/>
            <person name="Holden J.F."/>
        </authorList>
    </citation>
    <scope>NUCLEOTIDE SEQUENCE [LARGE SCALE GENOMIC DNA]</scope>
    <source>
        <strain evidence="7 8">JH146</strain>
    </source>
</reference>
<dbReference type="Proteomes" id="UP000028781">
    <property type="component" value="Chromosome"/>
</dbReference>
<keyword evidence="5" id="KW-0029">Amino-acid transport</keyword>
<feature type="domain" description="ABC transporter" evidence="6">
    <location>
        <begin position="4"/>
        <end position="236"/>
    </location>
</feature>
<keyword evidence="8" id="KW-1185">Reference proteome</keyword>
<evidence type="ECO:0000256" key="5">
    <source>
        <dbReference type="ARBA" id="ARBA00022970"/>
    </source>
</evidence>